<dbReference type="Proteomes" id="UP000823388">
    <property type="component" value="Chromosome 6N"/>
</dbReference>
<sequence length="236" mass="25573">MSHVFLSLTLSLSPTPASFSPRAEVAGHQSTWAPRLEPCPSGRLIGHDQLHHVPPPLHDSARPAPARHTPCESGLAAPSQPRRAHLARQLEQLSPNRRPPPLRSPLLWLRPRLCPPHHLPLAFGAPSSEYAPHRRRRALALHGWPPLQAHSYLCRSGLVRWVDCRGGLLPAGGGGDRGAKRRRPLCPRRGGGTGQGARRHQPLPLTRQNGGSSERTGGGGLGGWGERMDGTVGFNR</sequence>
<organism evidence="3 4">
    <name type="scientific">Panicum virgatum</name>
    <name type="common">Blackwell switchgrass</name>
    <dbReference type="NCBI Taxonomy" id="38727"/>
    <lineage>
        <taxon>Eukaryota</taxon>
        <taxon>Viridiplantae</taxon>
        <taxon>Streptophyta</taxon>
        <taxon>Embryophyta</taxon>
        <taxon>Tracheophyta</taxon>
        <taxon>Spermatophyta</taxon>
        <taxon>Magnoliopsida</taxon>
        <taxon>Liliopsida</taxon>
        <taxon>Poales</taxon>
        <taxon>Poaceae</taxon>
        <taxon>PACMAD clade</taxon>
        <taxon>Panicoideae</taxon>
        <taxon>Panicodae</taxon>
        <taxon>Paniceae</taxon>
        <taxon>Panicinae</taxon>
        <taxon>Panicum</taxon>
        <taxon>Panicum sect. Hiantes</taxon>
    </lineage>
</organism>
<evidence type="ECO:0000256" key="2">
    <source>
        <dbReference type="SAM" id="SignalP"/>
    </source>
</evidence>
<comment type="caution">
    <text evidence="3">The sequence shown here is derived from an EMBL/GenBank/DDBJ whole genome shotgun (WGS) entry which is preliminary data.</text>
</comment>
<keyword evidence="2" id="KW-0732">Signal</keyword>
<gene>
    <name evidence="3" type="ORF">PVAP13_6NG183603</name>
</gene>
<dbReference type="EMBL" id="CM029048">
    <property type="protein sequence ID" value="KAG2577986.1"/>
    <property type="molecule type" value="Genomic_DNA"/>
</dbReference>
<protein>
    <submittedName>
        <fullName evidence="3">Uncharacterized protein</fullName>
    </submittedName>
</protein>
<feature type="region of interest" description="Disordered" evidence="1">
    <location>
        <begin position="170"/>
        <end position="236"/>
    </location>
</feature>
<feature type="region of interest" description="Disordered" evidence="1">
    <location>
        <begin position="47"/>
        <end position="81"/>
    </location>
</feature>
<feature type="chain" id="PRO_5035739795" evidence="2">
    <location>
        <begin position="20"/>
        <end position="236"/>
    </location>
</feature>
<evidence type="ECO:0000313" key="3">
    <source>
        <dbReference type="EMBL" id="KAG2577986.1"/>
    </source>
</evidence>
<dbReference type="AlphaFoldDB" id="A0A8T0QXV6"/>
<name>A0A8T0QXV6_PANVG</name>
<reference evidence="3" key="1">
    <citation type="submission" date="2020-05" db="EMBL/GenBank/DDBJ databases">
        <title>WGS assembly of Panicum virgatum.</title>
        <authorList>
            <person name="Lovell J.T."/>
            <person name="Jenkins J."/>
            <person name="Shu S."/>
            <person name="Juenger T.E."/>
            <person name="Schmutz J."/>
        </authorList>
    </citation>
    <scope>NUCLEOTIDE SEQUENCE</scope>
    <source>
        <strain evidence="3">AP13</strain>
    </source>
</reference>
<proteinExistence type="predicted"/>
<evidence type="ECO:0000256" key="1">
    <source>
        <dbReference type="SAM" id="MobiDB-lite"/>
    </source>
</evidence>
<feature type="signal peptide" evidence="2">
    <location>
        <begin position="1"/>
        <end position="19"/>
    </location>
</feature>
<feature type="compositionally biased region" description="Gly residues" evidence="1">
    <location>
        <begin position="216"/>
        <end position="225"/>
    </location>
</feature>
<keyword evidence="4" id="KW-1185">Reference proteome</keyword>
<accession>A0A8T0QXV6</accession>
<evidence type="ECO:0000313" key="4">
    <source>
        <dbReference type="Proteomes" id="UP000823388"/>
    </source>
</evidence>